<dbReference type="RefSeq" id="WP_316426595.1">
    <property type="nucleotide sequence ID" value="NZ_CP130144.1"/>
</dbReference>
<sequence length="129" mass="14429">MPRQAKRTLSPLEKAKERLIAIKNINPNLDMGRGLSVQAYTAAIEKSTRYQEIYNSTLATLNADRIAKEEADKELKEITEKMLLGVAIEFGKDSPEYEMAGGTRKSKRKRSTRKKSQPDSTEAAQLVTA</sequence>
<gene>
    <name evidence="2" type="ORF">Q2T42_22270</name>
</gene>
<proteinExistence type="predicted"/>
<evidence type="ECO:0000313" key="2">
    <source>
        <dbReference type="EMBL" id="WNZ44528.1"/>
    </source>
</evidence>
<feature type="compositionally biased region" description="Polar residues" evidence="1">
    <location>
        <begin position="118"/>
        <end position="129"/>
    </location>
</feature>
<feature type="region of interest" description="Disordered" evidence="1">
    <location>
        <begin position="95"/>
        <end position="129"/>
    </location>
</feature>
<dbReference type="EMBL" id="CP130144">
    <property type="protein sequence ID" value="WNZ44528.1"/>
    <property type="molecule type" value="Genomic_DNA"/>
</dbReference>
<feature type="compositionally biased region" description="Basic residues" evidence="1">
    <location>
        <begin position="104"/>
        <end position="115"/>
    </location>
</feature>
<accession>A0AA97AM53</accession>
<reference evidence="2" key="2">
    <citation type="submission" date="2023-07" db="EMBL/GenBank/DDBJ databases">
        <authorList>
            <person name="Bai X.-H."/>
            <person name="Wang H.-H."/>
            <person name="Wang J."/>
            <person name="Ma M.-Y."/>
            <person name="Hu H.-H."/>
            <person name="Song Z.-L."/>
            <person name="Ma H.-G."/>
            <person name="Fan Y."/>
            <person name="Du C.-Y."/>
            <person name="Xu J.-C."/>
        </authorList>
    </citation>
    <scope>NUCLEOTIDE SEQUENCE</scope>
    <source>
        <strain evidence="2">CZ1</strain>
    </source>
</reference>
<dbReference type="AlphaFoldDB" id="A0AA97AM53"/>
<name>A0AA97AM53_LEPBY</name>
<protein>
    <submittedName>
        <fullName evidence="2">Uncharacterized protein</fullName>
    </submittedName>
</protein>
<organism evidence="2">
    <name type="scientific">Leptolyngbya boryana CZ1</name>
    <dbReference type="NCBI Taxonomy" id="3060204"/>
    <lineage>
        <taxon>Bacteria</taxon>
        <taxon>Bacillati</taxon>
        <taxon>Cyanobacteriota</taxon>
        <taxon>Cyanophyceae</taxon>
        <taxon>Leptolyngbyales</taxon>
        <taxon>Leptolyngbyaceae</taxon>
        <taxon>Leptolyngbya group</taxon>
        <taxon>Leptolyngbya</taxon>
    </lineage>
</organism>
<evidence type="ECO:0000256" key="1">
    <source>
        <dbReference type="SAM" id="MobiDB-lite"/>
    </source>
</evidence>
<reference evidence="2" key="1">
    <citation type="journal article" date="2023" name="Plants (Basel)">
        <title>Genomic Analysis of Leptolyngbya boryana CZ1 Reveals Efficient Carbon Fixation Modules.</title>
        <authorList>
            <person name="Bai X."/>
            <person name="Wang H."/>
            <person name="Cheng W."/>
            <person name="Wang J."/>
            <person name="Ma M."/>
            <person name="Hu H."/>
            <person name="Song Z."/>
            <person name="Ma H."/>
            <person name="Fan Y."/>
            <person name="Du C."/>
            <person name="Xu J."/>
        </authorList>
    </citation>
    <scope>NUCLEOTIDE SEQUENCE</scope>
    <source>
        <strain evidence="2">CZ1</strain>
    </source>
</reference>